<organism evidence="2 3">
    <name type="scientific">Macrostomum lignano</name>
    <dbReference type="NCBI Taxonomy" id="282301"/>
    <lineage>
        <taxon>Eukaryota</taxon>
        <taxon>Metazoa</taxon>
        <taxon>Spiralia</taxon>
        <taxon>Lophotrochozoa</taxon>
        <taxon>Platyhelminthes</taxon>
        <taxon>Rhabditophora</taxon>
        <taxon>Macrostomorpha</taxon>
        <taxon>Macrostomida</taxon>
        <taxon>Macrostomidae</taxon>
        <taxon>Macrostomum</taxon>
    </lineage>
</organism>
<protein>
    <submittedName>
        <fullName evidence="3">Nucleophile aminohydrolase</fullName>
    </submittedName>
</protein>
<accession>A0A1I8FLD2</accession>
<dbReference type="AlphaFoldDB" id="A0A1I8FLD2"/>
<sequence length="247" mass="26506">GVVHITAGGTAALVAGSLAGPRLTVDPETRRNPEPFPGHSRSGRYGGHLRGCNVLYPWAPAVNWDFLREDAHTWPGRTGGWRCGLTMPGRSHRGALRAEASGASSVSLSFVATGASLFYCEHQEPAMDLAMQLLAPCQSPHWSGVASLIHFGALRLLKVLGEVPPSNGHPKHGEMAYPLSAYGHGWKEDNAIPEIGFSEIVPTRVGDQPKPLQLPSQPWQPDTVNGKTIDPSSHIGTERVMPIRALI</sequence>
<reference evidence="3" key="1">
    <citation type="submission" date="2016-11" db="UniProtKB">
        <authorList>
            <consortium name="WormBaseParasite"/>
        </authorList>
    </citation>
    <scope>IDENTIFICATION</scope>
</reference>
<evidence type="ECO:0000313" key="3">
    <source>
        <dbReference type="WBParaSite" id="maker-unitig_39066-snap-gene-0.2-mRNA-1"/>
    </source>
</evidence>
<proteinExistence type="predicted"/>
<dbReference type="WBParaSite" id="maker-unitig_39066-snap-gene-0.2-mRNA-1">
    <property type="protein sequence ID" value="maker-unitig_39066-snap-gene-0.2-mRNA-1"/>
    <property type="gene ID" value="maker-unitig_39066-snap-gene-0.2"/>
</dbReference>
<evidence type="ECO:0000256" key="1">
    <source>
        <dbReference type="SAM" id="MobiDB-lite"/>
    </source>
</evidence>
<evidence type="ECO:0000313" key="2">
    <source>
        <dbReference type="Proteomes" id="UP000095280"/>
    </source>
</evidence>
<feature type="region of interest" description="Disordered" evidence="1">
    <location>
        <begin position="22"/>
        <end position="42"/>
    </location>
</feature>
<name>A0A1I8FLD2_9PLAT</name>
<dbReference type="Proteomes" id="UP000095280">
    <property type="component" value="Unplaced"/>
</dbReference>
<feature type="region of interest" description="Disordered" evidence="1">
    <location>
        <begin position="214"/>
        <end position="234"/>
    </location>
</feature>
<keyword evidence="2" id="KW-1185">Reference proteome</keyword>